<comment type="similarity">
    <text evidence="2">Belongs to the REXO4 family.</text>
</comment>
<dbReference type="Pfam" id="PF00929">
    <property type="entry name" value="RNase_T"/>
    <property type="match status" value="1"/>
</dbReference>
<dbReference type="GO" id="GO:0008408">
    <property type="term" value="F:3'-5' exonuclease activity"/>
    <property type="evidence" value="ECO:0007669"/>
    <property type="project" value="InterPro"/>
</dbReference>
<keyword evidence="13" id="KW-1185">Reference proteome</keyword>
<dbReference type="Proteomes" id="UP001061958">
    <property type="component" value="Unassembled WGS sequence"/>
</dbReference>
<dbReference type="EMBL" id="BQMJ01000002">
    <property type="protein sequence ID" value="GJQ08388.1"/>
    <property type="molecule type" value="Genomic_DNA"/>
</dbReference>
<feature type="domain" description="Exonuclease" evidence="11">
    <location>
        <begin position="132"/>
        <end position="296"/>
    </location>
</feature>
<feature type="compositionally biased region" description="Basic and acidic residues" evidence="10">
    <location>
        <begin position="12"/>
        <end position="30"/>
    </location>
</feature>
<evidence type="ECO:0000256" key="9">
    <source>
        <dbReference type="ARBA" id="ARBA00025599"/>
    </source>
</evidence>
<proteinExistence type="inferred from homology"/>
<reference evidence="12" key="1">
    <citation type="journal article" date="2022" name="Proc. Natl. Acad. Sci. U.S.A.">
        <title>Life cycle and functional genomics of the unicellular red alga Galdieria for elucidating algal and plant evolution and industrial use.</title>
        <authorList>
            <person name="Hirooka S."/>
            <person name="Itabashi T."/>
            <person name="Ichinose T.M."/>
            <person name="Onuma R."/>
            <person name="Fujiwara T."/>
            <person name="Yamashita S."/>
            <person name="Jong L.W."/>
            <person name="Tomita R."/>
            <person name="Iwane A.H."/>
            <person name="Miyagishima S.Y."/>
        </authorList>
    </citation>
    <scope>NUCLEOTIDE SEQUENCE</scope>
    <source>
        <strain evidence="12">NBRC 102759</strain>
    </source>
</reference>
<comment type="caution">
    <text evidence="12">The sequence shown here is derived from an EMBL/GenBank/DDBJ whole genome shotgun (WGS) entry which is preliminary data.</text>
</comment>
<dbReference type="InterPro" id="IPR036397">
    <property type="entry name" value="RNaseH_sf"/>
</dbReference>
<dbReference type="PANTHER" id="PTHR12801:SF45">
    <property type="entry name" value="RNA EXONUCLEASE 4"/>
    <property type="match status" value="1"/>
</dbReference>
<evidence type="ECO:0000256" key="2">
    <source>
        <dbReference type="ARBA" id="ARBA00010489"/>
    </source>
</evidence>
<evidence type="ECO:0000256" key="3">
    <source>
        <dbReference type="ARBA" id="ARBA00016937"/>
    </source>
</evidence>
<feature type="region of interest" description="Disordered" evidence="10">
    <location>
        <begin position="68"/>
        <end position="120"/>
    </location>
</feature>
<feature type="compositionally biased region" description="Polar residues" evidence="10">
    <location>
        <begin position="83"/>
        <end position="113"/>
    </location>
</feature>
<feature type="region of interest" description="Disordered" evidence="10">
    <location>
        <begin position="12"/>
        <end position="44"/>
    </location>
</feature>
<dbReference type="CDD" id="cd06144">
    <property type="entry name" value="REX4_like"/>
    <property type="match status" value="1"/>
</dbReference>
<evidence type="ECO:0000256" key="10">
    <source>
        <dbReference type="SAM" id="MobiDB-lite"/>
    </source>
</evidence>
<comment type="function">
    <text evidence="9">Exoribonuclease involved in ribosome biosynthesis. Involved in the processing of ITS1, the internal transcribed spacer localized between the 18S and 5.8S rRNAs.</text>
</comment>
<organism evidence="12 13">
    <name type="scientific">Galdieria partita</name>
    <dbReference type="NCBI Taxonomy" id="83374"/>
    <lineage>
        <taxon>Eukaryota</taxon>
        <taxon>Rhodophyta</taxon>
        <taxon>Bangiophyceae</taxon>
        <taxon>Galdieriales</taxon>
        <taxon>Galdieriaceae</taxon>
        <taxon>Galdieria</taxon>
    </lineage>
</organism>
<evidence type="ECO:0000256" key="6">
    <source>
        <dbReference type="ARBA" id="ARBA00022801"/>
    </source>
</evidence>
<evidence type="ECO:0000313" key="12">
    <source>
        <dbReference type="EMBL" id="GJQ08388.1"/>
    </source>
</evidence>
<dbReference type="InterPro" id="IPR047021">
    <property type="entry name" value="REXO1/3/4-like"/>
</dbReference>
<dbReference type="Gene3D" id="3.30.420.10">
    <property type="entry name" value="Ribonuclease H-like superfamily/Ribonuclease H"/>
    <property type="match status" value="1"/>
</dbReference>
<dbReference type="GO" id="GO:0003676">
    <property type="term" value="F:nucleic acid binding"/>
    <property type="evidence" value="ECO:0007669"/>
    <property type="project" value="InterPro"/>
</dbReference>
<keyword evidence="5" id="KW-0540">Nuclease</keyword>
<evidence type="ECO:0000313" key="13">
    <source>
        <dbReference type="Proteomes" id="UP001061958"/>
    </source>
</evidence>
<dbReference type="InterPro" id="IPR013520">
    <property type="entry name" value="Ribonucl_H"/>
</dbReference>
<dbReference type="FunFam" id="3.30.420.10:FF:000007">
    <property type="entry name" value="Interferon-stimulated exonuclease gene 20"/>
    <property type="match status" value="1"/>
</dbReference>
<keyword evidence="7" id="KW-0269">Exonuclease</keyword>
<keyword evidence="4" id="KW-0698">rRNA processing</keyword>
<gene>
    <name evidence="12" type="ORF">GpartN1_g179.t1</name>
</gene>
<keyword evidence="8" id="KW-0539">Nucleus</keyword>
<sequence>MEQIIARVIHRQQSEEHSQDKLSKQIDSCEKPNSALLRKRKTSPKVSLKPDQNWLVIREKLASIGNHDEASYKHKRKRMLNSYRKQAQGETQSSSAFSREAAATSSNQHSELGNSKRTEEYFNSKEMPRLTKVVALDCEFVGVGKLGKEHSLARVSIVNFKGEVLYDKYVVNDKEPVVDYRTSVSGIRPEHLKSSEALPFERVQQDVYAIIRNRILVGHAIHHDMRALLLSHPRKLIRDTSKWRGLRSHLLRKTPSLRKLAQEILGIRIQEGEHDSVEDARATLMIYKRFAKEWEMELQTKNDKLVGKKHR</sequence>
<evidence type="ECO:0000259" key="11">
    <source>
        <dbReference type="SMART" id="SM00479"/>
    </source>
</evidence>
<evidence type="ECO:0000256" key="8">
    <source>
        <dbReference type="ARBA" id="ARBA00023242"/>
    </source>
</evidence>
<dbReference type="SMART" id="SM00479">
    <property type="entry name" value="EXOIII"/>
    <property type="match status" value="1"/>
</dbReference>
<dbReference type="GO" id="GO:0005634">
    <property type="term" value="C:nucleus"/>
    <property type="evidence" value="ECO:0007669"/>
    <property type="project" value="UniProtKB-SubCell"/>
</dbReference>
<dbReference type="AlphaFoldDB" id="A0A9C7PPP3"/>
<evidence type="ECO:0000256" key="4">
    <source>
        <dbReference type="ARBA" id="ARBA00022552"/>
    </source>
</evidence>
<evidence type="ECO:0000256" key="5">
    <source>
        <dbReference type="ARBA" id="ARBA00022722"/>
    </source>
</evidence>
<dbReference type="InterPro" id="IPR037431">
    <property type="entry name" value="REX4_DEDDh_dom"/>
</dbReference>
<protein>
    <recommendedName>
        <fullName evidence="3">RNA exonuclease 4</fullName>
    </recommendedName>
</protein>
<evidence type="ECO:0000256" key="7">
    <source>
        <dbReference type="ARBA" id="ARBA00022839"/>
    </source>
</evidence>
<dbReference type="PANTHER" id="PTHR12801">
    <property type="entry name" value="RNA EXONUCLEASE REXO1 / RECO3 FAMILY MEMBER-RELATED"/>
    <property type="match status" value="1"/>
</dbReference>
<dbReference type="SUPFAM" id="SSF53098">
    <property type="entry name" value="Ribonuclease H-like"/>
    <property type="match status" value="1"/>
</dbReference>
<dbReference type="OrthoDB" id="8191639at2759"/>
<evidence type="ECO:0000256" key="1">
    <source>
        <dbReference type="ARBA" id="ARBA00004123"/>
    </source>
</evidence>
<name>A0A9C7PPP3_9RHOD</name>
<reference evidence="12" key="2">
    <citation type="submission" date="2022-01" db="EMBL/GenBank/DDBJ databases">
        <authorList>
            <person name="Hirooka S."/>
            <person name="Miyagishima S.Y."/>
        </authorList>
    </citation>
    <scope>NUCLEOTIDE SEQUENCE</scope>
    <source>
        <strain evidence="12">NBRC 102759</strain>
    </source>
</reference>
<keyword evidence="6" id="KW-0378">Hydrolase</keyword>
<accession>A0A9C7PPP3</accession>
<dbReference type="GO" id="GO:0006364">
    <property type="term" value="P:rRNA processing"/>
    <property type="evidence" value="ECO:0007669"/>
    <property type="project" value="UniProtKB-KW"/>
</dbReference>
<dbReference type="InterPro" id="IPR012337">
    <property type="entry name" value="RNaseH-like_sf"/>
</dbReference>
<comment type="subcellular location">
    <subcellularLocation>
        <location evidence="1">Nucleus</location>
    </subcellularLocation>
</comment>